<dbReference type="Proteomes" id="UP000070263">
    <property type="component" value="Unassembled WGS sequence"/>
</dbReference>
<feature type="non-terminal residue" evidence="3">
    <location>
        <position position="1"/>
    </location>
</feature>
<dbReference type="InterPro" id="IPR027032">
    <property type="entry name" value="Twinkle-like"/>
</dbReference>
<dbReference type="Gene3D" id="3.40.50.300">
    <property type="entry name" value="P-loop containing nucleotide triphosphate hydrolases"/>
    <property type="match status" value="1"/>
</dbReference>
<gene>
    <name evidence="3" type="ORF">AKJ51_03725</name>
</gene>
<dbReference type="PROSITE" id="PS51199">
    <property type="entry name" value="SF4_HELICASE"/>
    <property type="match status" value="1"/>
</dbReference>
<reference evidence="3 4" key="1">
    <citation type="journal article" date="2016" name="Sci. Rep.">
        <title>Metabolic traits of an uncultured archaeal lineage -MSBL1- from brine pools of the Red Sea.</title>
        <authorList>
            <person name="Mwirichia R."/>
            <person name="Alam I."/>
            <person name="Rashid M."/>
            <person name="Vinu M."/>
            <person name="Ba-Alawi W."/>
            <person name="Anthony Kamau A."/>
            <person name="Kamanda Ngugi D."/>
            <person name="Goker M."/>
            <person name="Klenk H.P."/>
            <person name="Bajic V."/>
            <person name="Stingl U."/>
        </authorList>
    </citation>
    <scope>NUCLEOTIDE SEQUENCE [LARGE SCALE GENOMIC DNA]</scope>
    <source>
        <strain evidence="3">SCGC-AAA382A20</strain>
    </source>
</reference>
<dbReference type="InterPro" id="IPR006171">
    <property type="entry name" value="TOPRIM_dom"/>
</dbReference>
<dbReference type="PROSITE" id="PS50880">
    <property type="entry name" value="TOPRIM"/>
    <property type="match status" value="1"/>
</dbReference>
<sequence length="384" mass="43751">GSKWPVVSIKNGAPSAEENCKRSLEYLSKFENVVLCFDNDEQGKVAAQKVAQLFEPNKCRIMSLDLKDPNEYLKAGQKEKFSQAWWNAKTYTPAGIINLADLGDSLYEEEFCETCLYPWSKMNDKTYGMRTGELVCFTSGAGMGKSSVIRELMHHIMSITKDNIGLLCMEENTKNTAFNIMSVEANARLYIREVREKYSKEEMREWQDKTINSKRFFAFDHFGSISNDEILDRVRYMAKALDCKWIFLDHLSILVSGNEEFGDERKSIDVLMTKLRSLVEETGIGLLLVSHLRRPTGDKGHEDGREVSLSHLRGSASIAHLSDSVIALERNQQAEDEQQANTTTVRVLKNRYSGDTGIACYLYYDRDTGRMKQVDNPFMENENG</sequence>
<evidence type="ECO:0000259" key="2">
    <source>
        <dbReference type="PROSITE" id="PS51199"/>
    </source>
</evidence>
<dbReference type="Pfam" id="PF03796">
    <property type="entry name" value="DnaB_C"/>
    <property type="match status" value="1"/>
</dbReference>
<accession>A0A133VJ21</accession>
<evidence type="ECO:0000313" key="3">
    <source>
        <dbReference type="EMBL" id="KXB06445.1"/>
    </source>
</evidence>
<feature type="domain" description="Toprim" evidence="1">
    <location>
        <begin position="1"/>
        <end position="69"/>
    </location>
</feature>
<dbReference type="InterPro" id="IPR027417">
    <property type="entry name" value="P-loop_NTPase"/>
</dbReference>
<dbReference type="InterPro" id="IPR007694">
    <property type="entry name" value="DNA_helicase_DnaB-like_C"/>
</dbReference>
<keyword evidence="4" id="KW-1185">Reference proteome</keyword>
<feature type="domain" description="SF4 helicase" evidence="2">
    <location>
        <begin position="108"/>
        <end position="377"/>
    </location>
</feature>
<name>A0A133VJ21_9EURY</name>
<organism evidence="3 4">
    <name type="scientific">candidate division MSBL1 archaeon SCGC-AAA382A20</name>
    <dbReference type="NCBI Taxonomy" id="1698280"/>
    <lineage>
        <taxon>Archaea</taxon>
        <taxon>Methanobacteriati</taxon>
        <taxon>Methanobacteriota</taxon>
        <taxon>candidate division MSBL1</taxon>
    </lineage>
</organism>
<dbReference type="GO" id="GO:0043139">
    <property type="term" value="F:5'-3' DNA helicase activity"/>
    <property type="evidence" value="ECO:0007669"/>
    <property type="project" value="InterPro"/>
</dbReference>
<dbReference type="SUPFAM" id="SSF56731">
    <property type="entry name" value="DNA primase core"/>
    <property type="match status" value="1"/>
</dbReference>
<dbReference type="Pfam" id="PF13155">
    <property type="entry name" value="Toprim_2"/>
    <property type="match status" value="1"/>
</dbReference>
<protein>
    <recommendedName>
        <fullName evidence="5">SF4 helicase domain-containing protein</fullName>
    </recommendedName>
</protein>
<dbReference type="EMBL" id="LHYE01000045">
    <property type="protein sequence ID" value="KXB06445.1"/>
    <property type="molecule type" value="Genomic_DNA"/>
</dbReference>
<dbReference type="CDD" id="cd19483">
    <property type="entry name" value="RecA-like_Gp4D_helicase"/>
    <property type="match status" value="1"/>
</dbReference>
<dbReference type="PANTHER" id="PTHR12873">
    <property type="entry name" value="T7-LIKE MITOCHONDRIAL DNA HELICASE"/>
    <property type="match status" value="1"/>
</dbReference>
<comment type="caution">
    <text evidence="3">The sequence shown here is derived from an EMBL/GenBank/DDBJ whole genome shotgun (WGS) entry which is preliminary data.</text>
</comment>
<proteinExistence type="predicted"/>
<dbReference type="GO" id="GO:0006260">
    <property type="term" value="P:DNA replication"/>
    <property type="evidence" value="ECO:0007669"/>
    <property type="project" value="InterPro"/>
</dbReference>
<dbReference type="GO" id="GO:0003697">
    <property type="term" value="F:single-stranded DNA binding"/>
    <property type="evidence" value="ECO:0007669"/>
    <property type="project" value="InterPro"/>
</dbReference>
<evidence type="ECO:0000313" key="4">
    <source>
        <dbReference type="Proteomes" id="UP000070263"/>
    </source>
</evidence>
<dbReference type="AlphaFoldDB" id="A0A133VJ21"/>
<evidence type="ECO:0008006" key="5">
    <source>
        <dbReference type="Google" id="ProtNLM"/>
    </source>
</evidence>
<dbReference type="GO" id="GO:0005524">
    <property type="term" value="F:ATP binding"/>
    <property type="evidence" value="ECO:0007669"/>
    <property type="project" value="InterPro"/>
</dbReference>
<dbReference type="PANTHER" id="PTHR12873:SF0">
    <property type="entry name" value="TWINKLE MTDNA HELICASE"/>
    <property type="match status" value="1"/>
</dbReference>
<dbReference type="Gene3D" id="3.40.1360.10">
    <property type="match status" value="1"/>
</dbReference>
<evidence type="ECO:0000259" key="1">
    <source>
        <dbReference type="PROSITE" id="PS50880"/>
    </source>
</evidence>
<dbReference type="SUPFAM" id="SSF52540">
    <property type="entry name" value="P-loop containing nucleoside triphosphate hydrolases"/>
    <property type="match status" value="1"/>
</dbReference>